<dbReference type="Gene3D" id="2.40.70.10">
    <property type="entry name" value="Acid Proteases"/>
    <property type="match status" value="1"/>
</dbReference>
<dbReference type="CDD" id="cd00303">
    <property type="entry name" value="retropepsin_like"/>
    <property type="match status" value="1"/>
</dbReference>
<dbReference type="Proteomes" id="UP001141806">
    <property type="component" value="Unassembled WGS sequence"/>
</dbReference>
<dbReference type="PANTHER" id="PTHR12917:SF18">
    <property type="entry name" value="DNA DAMAGE-INDUCIBLE PROTEIN 1-LIKE"/>
    <property type="match status" value="1"/>
</dbReference>
<keyword evidence="2" id="KW-1185">Reference proteome</keyword>
<dbReference type="PANTHER" id="PTHR12917">
    <property type="entry name" value="ASPARTYL PROTEASE DDI-RELATED"/>
    <property type="match status" value="1"/>
</dbReference>
<dbReference type="SUPFAM" id="SSF50630">
    <property type="entry name" value="Acid proteases"/>
    <property type="match status" value="1"/>
</dbReference>
<dbReference type="Pfam" id="PF13975">
    <property type="entry name" value="gag-asp_proteas"/>
    <property type="match status" value="1"/>
</dbReference>
<sequence>MLNARLQKEQGIRRHSLLYVDMKINGHAVRAMVDTGAMRSILASDVAKQLGLKLKTNLSRIKPVDTEARPVAGIVEGVSIRLGEWQGKGNLLVMPRHTYQLILGQDLMGEANAMRVPHLLGMYVGN</sequence>
<evidence type="ECO:0008006" key="3">
    <source>
        <dbReference type="Google" id="ProtNLM"/>
    </source>
</evidence>
<dbReference type="OrthoDB" id="1939491at2759"/>
<name>A0A9Q0GNK4_9MAGN</name>
<dbReference type="AlphaFoldDB" id="A0A9Q0GNK4"/>
<comment type="caution">
    <text evidence="1">The sequence shown here is derived from an EMBL/GenBank/DDBJ whole genome shotgun (WGS) entry which is preliminary data.</text>
</comment>
<dbReference type="EMBL" id="JAMYWD010000402">
    <property type="protein sequence ID" value="KAJ4949763.1"/>
    <property type="molecule type" value="Genomic_DNA"/>
</dbReference>
<gene>
    <name evidence="1" type="ORF">NE237_011013</name>
</gene>
<protein>
    <recommendedName>
        <fullName evidence="3">Aspartyl protease</fullName>
    </recommendedName>
</protein>
<evidence type="ECO:0000313" key="1">
    <source>
        <dbReference type="EMBL" id="KAJ4949763.1"/>
    </source>
</evidence>
<evidence type="ECO:0000313" key="2">
    <source>
        <dbReference type="Proteomes" id="UP001141806"/>
    </source>
</evidence>
<organism evidence="1 2">
    <name type="scientific">Protea cynaroides</name>
    <dbReference type="NCBI Taxonomy" id="273540"/>
    <lineage>
        <taxon>Eukaryota</taxon>
        <taxon>Viridiplantae</taxon>
        <taxon>Streptophyta</taxon>
        <taxon>Embryophyta</taxon>
        <taxon>Tracheophyta</taxon>
        <taxon>Spermatophyta</taxon>
        <taxon>Magnoliopsida</taxon>
        <taxon>Proteales</taxon>
        <taxon>Proteaceae</taxon>
        <taxon>Protea</taxon>
    </lineage>
</organism>
<proteinExistence type="predicted"/>
<dbReference type="InterPro" id="IPR021109">
    <property type="entry name" value="Peptidase_aspartic_dom_sf"/>
</dbReference>
<reference evidence="1" key="1">
    <citation type="journal article" date="2023" name="Plant J.">
        <title>The genome of the king protea, Protea cynaroides.</title>
        <authorList>
            <person name="Chang J."/>
            <person name="Duong T.A."/>
            <person name="Schoeman C."/>
            <person name="Ma X."/>
            <person name="Roodt D."/>
            <person name="Barker N."/>
            <person name="Li Z."/>
            <person name="Van de Peer Y."/>
            <person name="Mizrachi E."/>
        </authorList>
    </citation>
    <scope>NUCLEOTIDE SEQUENCE</scope>
    <source>
        <tissue evidence="1">Young leaves</tissue>
    </source>
</reference>
<accession>A0A9Q0GNK4</accession>